<feature type="domain" description="C2H2-type" evidence="11">
    <location>
        <begin position="51"/>
        <end position="80"/>
    </location>
</feature>
<dbReference type="SUPFAM" id="SSF57667">
    <property type="entry name" value="beta-beta-alpha zinc fingers"/>
    <property type="match status" value="2"/>
</dbReference>
<dbReference type="PROSITE" id="PS50157">
    <property type="entry name" value="ZINC_FINGER_C2H2_2"/>
    <property type="match status" value="2"/>
</dbReference>
<keyword evidence="5 9" id="KW-0863">Zinc-finger</keyword>
<evidence type="ECO:0000256" key="10">
    <source>
        <dbReference type="SAM" id="MobiDB-lite"/>
    </source>
</evidence>
<comment type="similarity">
    <text evidence="8">Belongs to the pacC/RIM101 family.</text>
</comment>
<feature type="domain" description="C2H2-type" evidence="11">
    <location>
        <begin position="81"/>
        <end position="108"/>
    </location>
</feature>
<feature type="region of interest" description="Disordered" evidence="10">
    <location>
        <begin position="102"/>
        <end position="169"/>
    </location>
</feature>
<dbReference type="InterPro" id="IPR036236">
    <property type="entry name" value="Znf_C2H2_sf"/>
</dbReference>
<evidence type="ECO:0000313" key="12">
    <source>
        <dbReference type="EMBL" id="KAJ8655705.1"/>
    </source>
</evidence>
<feature type="compositionally biased region" description="Low complexity" evidence="10">
    <location>
        <begin position="457"/>
        <end position="476"/>
    </location>
</feature>
<evidence type="ECO:0000256" key="8">
    <source>
        <dbReference type="ARBA" id="ARBA00038089"/>
    </source>
</evidence>
<evidence type="ECO:0000256" key="9">
    <source>
        <dbReference type="PROSITE-ProRule" id="PRU00042"/>
    </source>
</evidence>
<keyword evidence="4" id="KW-0677">Repeat</keyword>
<dbReference type="GO" id="GO:0005634">
    <property type="term" value="C:nucleus"/>
    <property type="evidence" value="ECO:0007669"/>
    <property type="project" value="UniProtKB-SubCell"/>
</dbReference>
<proteinExistence type="inferred from homology"/>
<feature type="region of interest" description="Disordered" evidence="10">
    <location>
        <begin position="447"/>
        <end position="547"/>
    </location>
</feature>
<keyword evidence="2" id="KW-0678">Repressor</keyword>
<dbReference type="AlphaFoldDB" id="A0AAD7UYU4"/>
<keyword evidence="6" id="KW-0862">Zinc</keyword>
<dbReference type="Gene3D" id="3.30.160.60">
    <property type="entry name" value="Classic Zinc Finger"/>
    <property type="match status" value="2"/>
</dbReference>
<evidence type="ECO:0000256" key="3">
    <source>
        <dbReference type="ARBA" id="ARBA00022723"/>
    </source>
</evidence>
<gene>
    <name evidence="12" type="ORF">O0I10_008590</name>
</gene>
<name>A0AAD7UYU4_9FUNG</name>
<feature type="compositionally biased region" description="Pro residues" evidence="10">
    <location>
        <begin position="334"/>
        <end position="348"/>
    </location>
</feature>
<dbReference type="Proteomes" id="UP001234581">
    <property type="component" value="Unassembled WGS sequence"/>
</dbReference>
<dbReference type="EMBL" id="JARTCD010000046">
    <property type="protein sequence ID" value="KAJ8655705.1"/>
    <property type="molecule type" value="Genomic_DNA"/>
</dbReference>
<evidence type="ECO:0000256" key="6">
    <source>
        <dbReference type="ARBA" id="ARBA00022833"/>
    </source>
</evidence>
<reference evidence="12 13" key="1">
    <citation type="submission" date="2023-03" db="EMBL/GenBank/DDBJ databases">
        <title>Genome sequence of Lichtheimia ornata CBS 291.66.</title>
        <authorList>
            <person name="Mohabir J.T."/>
            <person name="Shea T.P."/>
            <person name="Kurbessoian T."/>
            <person name="Berby B."/>
            <person name="Fontaine J."/>
            <person name="Livny J."/>
            <person name="Gnirke A."/>
            <person name="Stajich J.E."/>
            <person name="Cuomo C.A."/>
        </authorList>
    </citation>
    <scope>NUCLEOTIDE SEQUENCE [LARGE SCALE GENOMIC DNA]</scope>
    <source>
        <strain evidence="12">CBS 291.66</strain>
    </source>
</reference>
<comment type="caution">
    <text evidence="12">The sequence shown here is derived from an EMBL/GenBank/DDBJ whole genome shotgun (WGS) entry which is preliminary data.</text>
</comment>
<evidence type="ECO:0000313" key="13">
    <source>
        <dbReference type="Proteomes" id="UP001234581"/>
    </source>
</evidence>
<dbReference type="GO" id="GO:0008270">
    <property type="term" value="F:zinc ion binding"/>
    <property type="evidence" value="ECO:0007669"/>
    <property type="project" value="UniProtKB-KW"/>
</dbReference>
<dbReference type="SMART" id="SM00355">
    <property type="entry name" value="ZnF_C2H2"/>
    <property type="match status" value="3"/>
</dbReference>
<evidence type="ECO:0000256" key="2">
    <source>
        <dbReference type="ARBA" id="ARBA00022491"/>
    </source>
</evidence>
<dbReference type="FunFam" id="3.30.160.60:FF:002343">
    <property type="entry name" value="Zinc finger protein 33A"/>
    <property type="match status" value="1"/>
</dbReference>
<feature type="compositionally biased region" description="Basic and acidic residues" evidence="10">
    <location>
        <begin position="508"/>
        <end position="519"/>
    </location>
</feature>
<dbReference type="PANTHER" id="PTHR47257">
    <property type="entry name" value="PH-RESPONSE TRANSCRIPTION FACTOR PACC/RIM101"/>
    <property type="match status" value="1"/>
</dbReference>
<protein>
    <recommendedName>
        <fullName evidence="11">C2H2-type domain-containing protein</fullName>
    </recommendedName>
</protein>
<keyword evidence="3" id="KW-0479">Metal-binding</keyword>
<evidence type="ECO:0000259" key="11">
    <source>
        <dbReference type="PROSITE" id="PS50157"/>
    </source>
</evidence>
<dbReference type="RefSeq" id="XP_058340618.1">
    <property type="nucleotide sequence ID" value="XM_058488593.1"/>
</dbReference>
<feature type="compositionally biased region" description="Low complexity" evidence="10">
    <location>
        <begin position="349"/>
        <end position="359"/>
    </location>
</feature>
<sequence length="603" mass="66571">MNAPISYESDATRCCPCKWTGCHDAFETVEILYEHLCNEHIGRKATHNLCLECRWDECGAQAAKRDHLASHLLVHLPLKPHQCSTCKKAFKRPQDLKKHEKIHTIEHKASLISKQPGYKAVRRRKHQSQTSKSNTDWHTQATSPSSNKTDTDFSGSGSHVPSNSGNSSLFIRRQSPISMNPVQDLFQQVVDNNTLSPEYNDEMMDRLDYISAAVQHQSNEWIPPVDNPNDLDTLQSWLEQLSANIQTDTCLYPDLATTATATATTTQPPSTSSASDNDLYLYSNEFLDNISNTPSPPDWKTLMMTSTENPLAASVLLNHSQNSHTPPSISSHHPSPPSSTSPSSPPEDPSSSTATAATTIGASFWTPASDLPPVEEKNEAIDGPTPSDSVDFSPPVMVYSEKQPIHLFESSSEKTQMAAAAKAKQRQNPMSHEDKRNVIRMLNVLSAPDDDANNQQTLSSSTTTITTHSNHSSTKSPIKKDEKKDAPQSASPMVNSPCTTHAGGVFKVLDDDKDTKEDSPYAGLLEKLRDLSFDDSDDASDDMQQQRHAETVNYLWDAVMRAKKTMSKPSRSNSNETRRHGDTPQQHTPTTTTTTTRTPLISV</sequence>
<evidence type="ECO:0000256" key="5">
    <source>
        <dbReference type="ARBA" id="ARBA00022771"/>
    </source>
</evidence>
<evidence type="ECO:0000256" key="4">
    <source>
        <dbReference type="ARBA" id="ARBA00022737"/>
    </source>
</evidence>
<feature type="region of interest" description="Disordered" evidence="10">
    <location>
        <begin position="562"/>
        <end position="603"/>
    </location>
</feature>
<keyword evidence="7" id="KW-0539">Nucleus</keyword>
<evidence type="ECO:0000256" key="1">
    <source>
        <dbReference type="ARBA" id="ARBA00004123"/>
    </source>
</evidence>
<evidence type="ECO:0000256" key="7">
    <source>
        <dbReference type="ARBA" id="ARBA00023242"/>
    </source>
</evidence>
<dbReference type="GeneID" id="83215997"/>
<dbReference type="InterPro" id="IPR050806">
    <property type="entry name" value="pacC/RIM101"/>
</dbReference>
<feature type="compositionally biased region" description="Low complexity" evidence="10">
    <location>
        <begin position="323"/>
        <end position="333"/>
    </location>
</feature>
<feature type="region of interest" description="Disordered" evidence="10">
    <location>
        <begin position="320"/>
        <end position="395"/>
    </location>
</feature>
<feature type="compositionally biased region" description="Polar residues" evidence="10">
    <location>
        <begin position="488"/>
        <end position="499"/>
    </location>
</feature>
<organism evidence="12 13">
    <name type="scientific">Lichtheimia ornata</name>
    <dbReference type="NCBI Taxonomy" id="688661"/>
    <lineage>
        <taxon>Eukaryota</taxon>
        <taxon>Fungi</taxon>
        <taxon>Fungi incertae sedis</taxon>
        <taxon>Mucoromycota</taxon>
        <taxon>Mucoromycotina</taxon>
        <taxon>Mucoromycetes</taxon>
        <taxon>Mucorales</taxon>
        <taxon>Lichtheimiaceae</taxon>
        <taxon>Lichtheimia</taxon>
    </lineage>
</organism>
<feature type="compositionally biased region" description="Low complexity" evidence="10">
    <location>
        <begin position="583"/>
        <end position="603"/>
    </location>
</feature>
<feature type="region of interest" description="Disordered" evidence="10">
    <location>
        <begin position="412"/>
        <end position="435"/>
    </location>
</feature>
<dbReference type="PROSITE" id="PS00028">
    <property type="entry name" value="ZINC_FINGER_C2H2_1"/>
    <property type="match status" value="2"/>
</dbReference>
<comment type="subcellular location">
    <subcellularLocation>
        <location evidence="1">Nucleus</location>
    </subcellularLocation>
</comment>
<dbReference type="PANTHER" id="PTHR47257:SF1">
    <property type="entry name" value="PH-RESPONSE TRANSCRIPTION FACTOR PACC_RIM101"/>
    <property type="match status" value="1"/>
</dbReference>
<accession>A0AAD7UYU4</accession>
<dbReference type="InterPro" id="IPR013087">
    <property type="entry name" value="Znf_C2H2_type"/>
</dbReference>
<keyword evidence="13" id="KW-1185">Reference proteome</keyword>
<feature type="compositionally biased region" description="Polar residues" evidence="10">
    <location>
        <begin position="128"/>
        <end position="169"/>
    </location>
</feature>